<evidence type="ECO:0000313" key="6">
    <source>
        <dbReference type="EnsemblPlants" id="Kaladp0995s0002.1.v1.1"/>
    </source>
</evidence>
<evidence type="ECO:0000256" key="4">
    <source>
        <dbReference type="SAM" id="MobiDB-lite"/>
    </source>
</evidence>
<comment type="catalytic activity">
    <reaction evidence="1">
        <text>S-ubiquitinyl-[E2 ubiquitin-conjugating enzyme]-L-cysteine + [acceptor protein]-L-lysine = [E2 ubiquitin-conjugating enzyme]-L-cysteine + N(6)-ubiquitinyl-[acceptor protein]-L-lysine.</text>
        <dbReference type="EC" id="2.3.2.27"/>
    </reaction>
</comment>
<sequence>MDKYSTTPVGKETVVAIAVTKGRTSQAALKWTVENLLVEGHSLLLVNVRQPADFFQFDSRGRHNAFIEAHSGIETQKGVQEGYKDILRTRAQEMLLPFQSYCKQKNIKSDIVLLEDNDLVGAIADFVLTNNVDVLVMGAGSQNGLLKKFKGPSVATRVLKKAPYFCTVYVIAKGRLQSVRSASSTNQTLSDNDNDILEHEKSIHEATLSGQLTHTGSSVSSRTDLLRPGLAKEFGFRSPLQNYSHSDFSIGGFSESESDISFVSSDREFHDSSSSGYSTNSSNWDLGSFEGPSFASSNSSNWRVGSFASSRSDSVDDSMDKLLRLRLELLKTKNMCDSVCNDVSDAKMLTSDMNSSNLEQGDGRRGPKYL</sequence>
<keyword evidence="3" id="KW-0833">Ubl conjugation pathway</keyword>
<evidence type="ECO:0000313" key="7">
    <source>
        <dbReference type="Proteomes" id="UP000594263"/>
    </source>
</evidence>
<feature type="region of interest" description="Disordered" evidence="4">
    <location>
        <begin position="351"/>
        <end position="370"/>
    </location>
</feature>
<dbReference type="InterPro" id="IPR006016">
    <property type="entry name" value="UspA"/>
</dbReference>
<dbReference type="SUPFAM" id="SSF52402">
    <property type="entry name" value="Adenine nucleotide alpha hydrolases-like"/>
    <property type="match status" value="1"/>
</dbReference>
<dbReference type="Gene3D" id="3.40.50.620">
    <property type="entry name" value="HUPs"/>
    <property type="match status" value="1"/>
</dbReference>
<dbReference type="CDD" id="cd01989">
    <property type="entry name" value="USP_STK_Ubox_N"/>
    <property type="match status" value="1"/>
</dbReference>
<reference evidence="6" key="1">
    <citation type="submission" date="2021-01" db="UniProtKB">
        <authorList>
            <consortium name="EnsemblPlants"/>
        </authorList>
    </citation>
    <scope>IDENTIFICATION</scope>
</reference>
<feature type="domain" description="UspA" evidence="5">
    <location>
        <begin position="16"/>
        <end position="163"/>
    </location>
</feature>
<keyword evidence="7" id="KW-1185">Reference proteome</keyword>
<evidence type="ECO:0000259" key="5">
    <source>
        <dbReference type="Pfam" id="PF00582"/>
    </source>
</evidence>
<evidence type="ECO:0000256" key="1">
    <source>
        <dbReference type="ARBA" id="ARBA00000900"/>
    </source>
</evidence>
<name>A0A7N0VL47_KALFE</name>
<accession>A0A7N0VL47</accession>
<dbReference type="AlphaFoldDB" id="A0A7N0VL47"/>
<protein>
    <recommendedName>
        <fullName evidence="2">RING-type E3 ubiquitin transferase</fullName>
        <ecNumber evidence="2">2.3.2.27</ecNumber>
    </recommendedName>
</protein>
<dbReference type="EC" id="2.3.2.27" evidence="2"/>
<organism evidence="6 7">
    <name type="scientific">Kalanchoe fedtschenkoi</name>
    <name type="common">Lavender scallops</name>
    <name type="synonym">South American air plant</name>
    <dbReference type="NCBI Taxonomy" id="63787"/>
    <lineage>
        <taxon>Eukaryota</taxon>
        <taxon>Viridiplantae</taxon>
        <taxon>Streptophyta</taxon>
        <taxon>Embryophyta</taxon>
        <taxon>Tracheophyta</taxon>
        <taxon>Spermatophyta</taxon>
        <taxon>Magnoliopsida</taxon>
        <taxon>eudicotyledons</taxon>
        <taxon>Gunneridae</taxon>
        <taxon>Pentapetalae</taxon>
        <taxon>Saxifragales</taxon>
        <taxon>Crassulaceae</taxon>
        <taxon>Kalanchoe</taxon>
    </lineage>
</organism>
<dbReference type="PANTHER" id="PTHR45647">
    <property type="entry name" value="OS02G0152300 PROTEIN"/>
    <property type="match status" value="1"/>
</dbReference>
<evidence type="ECO:0000256" key="2">
    <source>
        <dbReference type="ARBA" id="ARBA00012483"/>
    </source>
</evidence>
<dbReference type="InterPro" id="IPR014729">
    <property type="entry name" value="Rossmann-like_a/b/a_fold"/>
</dbReference>
<dbReference type="Pfam" id="PF00582">
    <property type="entry name" value="Usp"/>
    <property type="match status" value="1"/>
</dbReference>
<dbReference type="PANTHER" id="PTHR45647:SF139">
    <property type="entry name" value="OS02G0152300 PROTEIN"/>
    <property type="match status" value="1"/>
</dbReference>
<proteinExistence type="predicted"/>
<dbReference type="OMA" id="NSSNWRV"/>
<dbReference type="GO" id="GO:0061630">
    <property type="term" value="F:ubiquitin protein ligase activity"/>
    <property type="evidence" value="ECO:0007669"/>
    <property type="project" value="UniProtKB-EC"/>
</dbReference>
<evidence type="ECO:0000256" key="3">
    <source>
        <dbReference type="ARBA" id="ARBA00022786"/>
    </source>
</evidence>
<dbReference type="Proteomes" id="UP000594263">
    <property type="component" value="Unplaced"/>
</dbReference>
<dbReference type="InterPro" id="IPR051348">
    <property type="entry name" value="U-box_ubiquitin_ligases"/>
</dbReference>
<dbReference type="Gramene" id="Kaladp0995s0002.1.v1.1">
    <property type="protein sequence ID" value="Kaladp0995s0002.1.v1.1"/>
    <property type="gene ID" value="Kaladp0995s0002.v1.1"/>
</dbReference>
<dbReference type="EnsemblPlants" id="Kaladp0995s0002.1.v1.1">
    <property type="protein sequence ID" value="Kaladp0995s0002.1.v1.1"/>
    <property type="gene ID" value="Kaladp0995s0002.v1.1"/>
</dbReference>
<feature type="compositionally biased region" description="Basic and acidic residues" evidence="4">
    <location>
        <begin position="361"/>
        <end position="370"/>
    </location>
</feature>